<accession>A0A3P6SJ87</accession>
<reference evidence="1 2" key="1">
    <citation type="submission" date="2018-11" db="EMBL/GenBank/DDBJ databases">
        <authorList>
            <consortium name="Pathogen Informatics"/>
        </authorList>
    </citation>
    <scope>NUCLEOTIDE SEQUENCE [LARGE SCALE GENOMIC DNA]</scope>
</reference>
<proteinExistence type="predicted"/>
<protein>
    <recommendedName>
        <fullName evidence="3">DNA2/NAM7 helicase helicase domain-containing protein</fullName>
    </recommendedName>
</protein>
<evidence type="ECO:0000313" key="1">
    <source>
        <dbReference type="EMBL" id="VDK68100.1"/>
    </source>
</evidence>
<keyword evidence="2" id="KW-1185">Reference proteome</keyword>
<name>A0A3P6SJ87_CYLGO</name>
<gene>
    <name evidence="1" type="ORF">CGOC_LOCUS6385</name>
</gene>
<dbReference type="EMBL" id="UYRV01020737">
    <property type="protein sequence ID" value="VDK68100.1"/>
    <property type="molecule type" value="Genomic_DNA"/>
</dbReference>
<dbReference type="OrthoDB" id="5864494at2759"/>
<dbReference type="Proteomes" id="UP000271889">
    <property type="component" value="Unassembled WGS sequence"/>
</dbReference>
<evidence type="ECO:0008006" key="3">
    <source>
        <dbReference type="Google" id="ProtNLM"/>
    </source>
</evidence>
<sequence length="100" mass="11084">MVDIMLRRMDPKIVCITTLSLLNTTDKDGLFKGYLSKFDLITCNAGALEVPGPVFMTMTARVPKARHVYIGDIHQLKLYARCSGLANHSRLGTQSLMSVL</sequence>
<evidence type="ECO:0000313" key="2">
    <source>
        <dbReference type="Proteomes" id="UP000271889"/>
    </source>
</evidence>
<organism evidence="1 2">
    <name type="scientific">Cylicostephanus goldi</name>
    <name type="common">Nematode worm</name>
    <dbReference type="NCBI Taxonomy" id="71465"/>
    <lineage>
        <taxon>Eukaryota</taxon>
        <taxon>Metazoa</taxon>
        <taxon>Ecdysozoa</taxon>
        <taxon>Nematoda</taxon>
        <taxon>Chromadorea</taxon>
        <taxon>Rhabditida</taxon>
        <taxon>Rhabditina</taxon>
        <taxon>Rhabditomorpha</taxon>
        <taxon>Strongyloidea</taxon>
        <taxon>Strongylidae</taxon>
        <taxon>Cylicostephanus</taxon>
    </lineage>
</organism>
<dbReference type="AlphaFoldDB" id="A0A3P6SJ87"/>